<name>A0ABP9DHF3_9BACT</name>
<dbReference type="Pfam" id="PF25594">
    <property type="entry name" value="GldB_lipo"/>
    <property type="match status" value="1"/>
</dbReference>
<keyword evidence="2" id="KW-1185">Reference proteome</keyword>
<dbReference type="InterPro" id="IPR019853">
    <property type="entry name" value="GldB-like"/>
</dbReference>
<accession>A0ABP9DHF3</accession>
<proteinExistence type="predicted"/>
<dbReference type="RefSeq" id="WP_345373966.1">
    <property type="nucleotide sequence ID" value="NZ_BAABJX010000053.1"/>
</dbReference>
<dbReference type="PROSITE" id="PS51257">
    <property type="entry name" value="PROKAR_LIPOPROTEIN"/>
    <property type="match status" value="1"/>
</dbReference>
<comment type="caution">
    <text evidence="1">The sequence shown here is derived from an EMBL/GenBank/DDBJ whole genome shotgun (WGS) entry which is preliminary data.</text>
</comment>
<evidence type="ECO:0008006" key="3">
    <source>
        <dbReference type="Google" id="ProtNLM"/>
    </source>
</evidence>
<dbReference type="Proteomes" id="UP001500298">
    <property type="component" value="Unassembled WGS sequence"/>
</dbReference>
<gene>
    <name evidence="1" type="ORF">GCM10023331_33960</name>
</gene>
<reference evidence="2" key="1">
    <citation type="journal article" date="2019" name="Int. J. Syst. Evol. Microbiol.">
        <title>The Global Catalogue of Microorganisms (GCM) 10K type strain sequencing project: providing services to taxonomists for standard genome sequencing and annotation.</title>
        <authorList>
            <consortium name="The Broad Institute Genomics Platform"/>
            <consortium name="The Broad Institute Genome Sequencing Center for Infectious Disease"/>
            <person name="Wu L."/>
            <person name="Ma J."/>
        </authorList>
    </citation>
    <scope>NUCLEOTIDE SEQUENCE [LARGE SCALE GENOMIC DNA]</scope>
    <source>
        <strain evidence="2">JCM 18326</strain>
    </source>
</reference>
<protein>
    <recommendedName>
        <fullName evidence="3">Gliding motility lipoprotein GldB</fullName>
    </recommendedName>
</protein>
<dbReference type="EMBL" id="BAABJX010000053">
    <property type="protein sequence ID" value="GAA4846378.1"/>
    <property type="molecule type" value="Genomic_DNA"/>
</dbReference>
<sequence>MMRYILSVLTALVMLQSCKEGPQVPDTSGIEVEVKVRRMEQEVMALKSKEEIAQFLSENPRVDSLYFLQAFQHRPITREQEIEMIWRFINNEHTEKLLEESYKDLEDMTPIVKELEEGFKLMKYYFPDFKEPELYTMISGFGMSGFGGDFVDGRDFVVLGIDYFSDSVSYQPPHLPLYMYKRYQPSYISAALLTLLSREYINYNLKDRTLVNEMLAYGKAHEIRRRTLPHVADTTLWGWSAEELEGAYANEQLIWSYFIENELLFDTKAITSKKFCGEAPTVPEISPECPGRIGRWLGWRIIQQYMEKYPEKSLQEVLEIDDAKELLYQSGYRPPQE</sequence>
<organism evidence="1 2">
    <name type="scientific">Algivirga pacifica</name>
    <dbReference type="NCBI Taxonomy" id="1162670"/>
    <lineage>
        <taxon>Bacteria</taxon>
        <taxon>Pseudomonadati</taxon>
        <taxon>Bacteroidota</taxon>
        <taxon>Cytophagia</taxon>
        <taxon>Cytophagales</taxon>
        <taxon>Flammeovirgaceae</taxon>
        <taxon>Algivirga</taxon>
    </lineage>
</organism>
<evidence type="ECO:0000313" key="1">
    <source>
        <dbReference type="EMBL" id="GAA4846378.1"/>
    </source>
</evidence>
<evidence type="ECO:0000313" key="2">
    <source>
        <dbReference type="Proteomes" id="UP001500298"/>
    </source>
</evidence>